<proteinExistence type="predicted"/>
<protein>
    <submittedName>
        <fullName evidence="2">Uncharacterized protein</fullName>
    </submittedName>
</protein>
<evidence type="ECO:0000256" key="1">
    <source>
        <dbReference type="SAM" id="Coils"/>
    </source>
</evidence>
<gene>
    <name evidence="2" type="ORF">SAMN05421508_106335</name>
</gene>
<dbReference type="EMBL" id="OCNJ01000006">
    <property type="protein sequence ID" value="SOD97215.1"/>
    <property type="molecule type" value="Genomic_DNA"/>
</dbReference>
<name>A0A286GNU4_9PROT</name>
<organism evidence="2 3">
    <name type="scientific">Caenispirillum bisanense</name>
    <dbReference type="NCBI Taxonomy" id="414052"/>
    <lineage>
        <taxon>Bacteria</taxon>
        <taxon>Pseudomonadati</taxon>
        <taxon>Pseudomonadota</taxon>
        <taxon>Alphaproteobacteria</taxon>
        <taxon>Rhodospirillales</taxon>
        <taxon>Novispirillaceae</taxon>
        <taxon>Caenispirillum</taxon>
    </lineage>
</organism>
<keyword evidence="1" id="KW-0175">Coiled coil</keyword>
<evidence type="ECO:0000313" key="3">
    <source>
        <dbReference type="Proteomes" id="UP000219621"/>
    </source>
</evidence>
<accession>A0A286GNU4</accession>
<dbReference type="AlphaFoldDB" id="A0A286GNU4"/>
<evidence type="ECO:0000313" key="2">
    <source>
        <dbReference type="EMBL" id="SOD97215.1"/>
    </source>
</evidence>
<reference evidence="2 3" key="1">
    <citation type="submission" date="2017-09" db="EMBL/GenBank/DDBJ databases">
        <authorList>
            <person name="Ehlers B."/>
            <person name="Leendertz F.H."/>
        </authorList>
    </citation>
    <scope>NUCLEOTIDE SEQUENCE [LARGE SCALE GENOMIC DNA]</scope>
    <source>
        <strain evidence="2 3">USBA 140</strain>
    </source>
</reference>
<dbReference type="RefSeq" id="WP_141415171.1">
    <property type="nucleotide sequence ID" value="NZ_OCNJ01000006.1"/>
</dbReference>
<keyword evidence="3" id="KW-1185">Reference proteome</keyword>
<feature type="coiled-coil region" evidence="1">
    <location>
        <begin position="145"/>
        <end position="281"/>
    </location>
</feature>
<dbReference type="Proteomes" id="UP000219621">
    <property type="component" value="Unassembled WGS sequence"/>
</dbReference>
<sequence length="292" mass="31720">MQVKATKEAVEVAAAQLIAQGENVTLDAVRRITGGSNSTVARLLREWRAANEGHEAVLSGSDLATETADADELAVIDGTAQKIRQAVEDMARHFQRGCAQRLADQQRAHDALLTQERERHGRAVSAALERQARAEAELDAVATESEERAQKVEQLLAENAALEQERDDARVQEGVLRKELSDERTAHERAVAQADSCLAAAKLRGDQAEAQANLLREAAPKMEERVSCLSDRLEAVRRDLDAANAEVAEQRHRAALAEAMADEVAKRAAQAEEIVADLRKRLATGLESSGKS</sequence>